<dbReference type="PROSITE" id="PS00061">
    <property type="entry name" value="ADH_SHORT"/>
    <property type="match status" value="1"/>
</dbReference>
<dbReference type="Proteomes" id="UP001272097">
    <property type="component" value="Unassembled WGS sequence"/>
</dbReference>
<evidence type="ECO:0000313" key="4">
    <source>
        <dbReference type="Proteomes" id="UP001272097"/>
    </source>
</evidence>
<dbReference type="SUPFAM" id="SSF51735">
    <property type="entry name" value="NAD(P)-binding Rossmann-fold domains"/>
    <property type="match status" value="1"/>
</dbReference>
<sequence length="242" mass="25558">MSRFDGKVALVTGASSGIGAAIADRLACEGAKVFAIQLEKADNFETMIVDLCDPEVPAVIIDRVVQRAGRLDILVNNAGRMAEAKIEETELHEWRRTMALNLDAPFLLIRHAMPHLRRTRGAIVNIGSIEGLASNPGHAAYCASKAGLHGLTRAVAVDGGPDGVRCNGVAPGWIDTGLNINFVAAMGNEARGRLGAIHPLGRTGRVEEVASMVAWMASDEAAFVTGQIFIVDGGRTAKLSLP</sequence>
<dbReference type="PRINTS" id="PR00081">
    <property type="entry name" value="GDHRDH"/>
</dbReference>
<dbReference type="PANTHER" id="PTHR24321">
    <property type="entry name" value="DEHYDROGENASES, SHORT CHAIN"/>
    <property type="match status" value="1"/>
</dbReference>
<dbReference type="RefSeq" id="WP_320216406.1">
    <property type="nucleotide sequence ID" value="NZ_JAVIIS010000038.1"/>
</dbReference>
<keyword evidence="4" id="KW-1185">Reference proteome</keyword>
<gene>
    <name evidence="3" type="ORF">RFM51_22685</name>
</gene>
<accession>A0ABU4X3U5</accession>
<dbReference type="PANTHER" id="PTHR24321:SF8">
    <property type="entry name" value="ESTRADIOL 17-BETA-DEHYDROGENASE 8-RELATED"/>
    <property type="match status" value="1"/>
</dbReference>
<dbReference type="CDD" id="cd05233">
    <property type="entry name" value="SDR_c"/>
    <property type="match status" value="1"/>
</dbReference>
<reference evidence="3 4" key="1">
    <citation type="submission" date="2023-08" db="EMBL/GenBank/DDBJ databases">
        <title>Implementing the SeqCode for naming new Mesorhizobium species isolated from Vachellia karroo root nodules.</title>
        <authorList>
            <person name="Van Lill M."/>
        </authorList>
    </citation>
    <scope>NUCLEOTIDE SEQUENCE [LARGE SCALE GENOMIC DNA]</scope>
    <source>
        <strain evidence="3 4">VK3E</strain>
    </source>
</reference>
<dbReference type="InterPro" id="IPR036291">
    <property type="entry name" value="NAD(P)-bd_dom_sf"/>
</dbReference>
<comment type="caution">
    <text evidence="3">The sequence shown here is derived from an EMBL/GenBank/DDBJ whole genome shotgun (WGS) entry which is preliminary data.</text>
</comment>
<evidence type="ECO:0000256" key="1">
    <source>
        <dbReference type="ARBA" id="ARBA00006484"/>
    </source>
</evidence>
<comment type="similarity">
    <text evidence="1">Belongs to the short-chain dehydrogenases/reductases (SDR) family.</text>
</comment>
<name>A0ABU4X3U5_9HYPH</name>
<dbReference type="Gene3D" id="3.40.50.720">
    <property type="entry name" value="NAD(P)-binding Rossmann-like Domain"/>
    <property type="match status" value="1"/>
</dbReference>
<organism evidence="3 4">
    <name type="scientific">Mesorhizobium australafricanum</name>
    <dbReference type="NCBI Taxonomy" id="3072311"/>
    <lineage>
        <taxon>Bacteria</taxon>
        <taxon>Pseudomonadati</taxon>
        <taxon>Pseudomonadota</taxon>
        <taxon>Alphaproteobacteria</taxon>
        <taxon>Hyphomicrobiales</taxon>
        <taxon>Phyllobacteriaceae</taxon>
        <taxon>Mesorhizobium</taxon>
    </lineage>
</organism>
<dbReference type="Pfam" id="PF13561">
    <property type="entry name" value="adh_short_C2"/>
    <property type="match status" value="1"/>
</dbReference>
<evidence type="ECO:0000313" key="3">
    <source>
        <dbReference type="EMBL" id="MDX8442401.1"/>
    </source>
</evidence>
<dbReference type="InterPro" id="IPR020904">
    <property type="entry name" value="Sc_DH/Rdtase_CS"/>
</dbReference>
<protein>
    <submittedName>
        <fullName evidence="3">SDR family oxidoreductase</fullName>
    </submittedName>
</protein>
<dbReference type="EMBL" id="JAVIIS010000038">
    <property type="protein sequence ID" value="MDX8442401.1"/>
    <property type="molecule type" value="Genomic_DNA"/>
</dbReference>
<dbReference type="PRINTS" id="PR00080">
    <property type="entry name" value="SDRFAMILY"/>
</dbReference>
<proteinExistence type="inferred from homology"/>
<evidence type="ECO:0000256" key="2">
    <source>
        <dbReference type="ARBA" id="ARBA00023002"/>
    </source>
</evidence>
<dbReference type="InterPro" id="IPR002347">
    <property type="entry name" value="SDR_fam"/>
</dbReference>
<keyword evidence="2" id="KW-0560">Oxidoreductase</keyword>